<keyword evidence="2" id="KW-1185">Reference proteome</keyword>
<name>G4RL71_THETK</name>
<sequence>MTKWLIQCSVCGNERILDVGFNLTVFRGKIYLYCKRCKTNREHKILGFYSEEGRLAQPTEFTGIDIAD</sequence>
<dbReference type="HOGENOM" id="CLU_202941_0_0_2"/>
<dbReference type="PATRIC" id="fig|768679.9.peg.1715"/>
<organism evidence="1 2">
    <name type="scientific">Thermoproteus tenax (strain ATCC 35583 / DSM 2078 / JCM 9277 / NBRC 100435 / Kra 1)</name>
    <dbReference type="NCBI Taxonomy" id="768679"/>
    <lineage>
        <taxon>Archaea</taxon>
        <taxon>Thermoproteota</taxon>
        <taxon>Thermoprotei</taxon>
        <taxon>Thermoproteales</taxon>
        <taxon>Thermoproteaceae</taxon>
        <taxon>Thermoproteus</taxon>
    </lineage>
</organism>
<accession>G4RL71</accession>
<dbReference type="PaxDb" id="768679-TTX_1695"/>
<dbReference type="Proteomes" id="UP000002654">
    <property type="component" value="Chromosome"/>
</dbReference>
<dbReference type="STRING" id="768679.TTX_1695"/>
<dbReference type="eggNOG" id="arCOG08093">
    <property type="taxonomic scope" value="Archaea"/>
</dbReference>
<dbReference type="AlphaFoldDB" id="G4RL71"/>
<evidence type="ECO:0000313" key="2">
    <source>
        <dbReference type="Proteomes" id="UP000002654"/>
    </source>
</evidence>
<dbReference type="KEGG" id="ttn:TTX_1695"/>
<dbReference type="OrthoDB" id="17225at2157"/>
<dbReference type="GeneID" id="11262574"/>
<evidence type="ECO:0000313" key="1">
    <source>
        <dbReference type="EMBL" id="CCC82316.1"/>
    </source>
</evidence>
<dbReference type="RefSeq" id="WP_014127570.1">
    <property type="nucleotide sequence ID" value="NC_016070.1"/>
</dbReference>
<dbReference type="EMBL" id="FN869859">
    <property type="protein sequence ID" value="CCC82316.1"/>
    <property type="molecule type" value="Genomic_DNA"/>
</dbReference>
<reference evidence="1 2" key="1">
    <citation type="journal article" date="2011" name="PLoS ONE">
        <title>The complete genome sequence of Thermoproteus tenax: a physiologically versatile member of the Crenarchaeota.</title>
        <authorList>
            <person name="Siebers B."/>
            <person name="Zaparty M."/>
            <person name="Raddatz G."/>
            <person name="Tjaden B."/>
            <person name="Albers S.V."/>
            <person name="Bell S.D."/>
            <person name="Blombach F."/>
            <person name="Kletzin A."/>
            <person name="Kyrpides N."/>
            <person name="Lanz C."/>
            <person name="Plagens A."/>
            <person name="Rampp M."/>
            <person name="Rosinus A."/>
            <person name="von Jan M."/>
            <person name="Makarova K.S."/>
            <person name="Klenk H.P."/>
            <person name="Schuster S.C."/>
            <person name="Hensel R."/>
        </authorList>
    </citation>
    <scope>NUCLEOTIDE SEQUENCE [LARGE SCALE GENOMIC DNA]</scope>
    <source>
        <strain evidence="2">ATCC 35583 / DSM 2078 / JCM 9277 / NBRC 100435 / Kra 1</strain>
    </source>
</reference>
<gene>
    <name evidence="1" type="ordered locus">TTX_1695</name>
</gene>
<proteinExistence type="predicted"/>
<protein>
    <submittedName>
        <fullName evidence="1">Zn ribbon-containing protein</fullName>
    </submittedName>
</protein>